<dbReference type="InParanoid" id="W0RE21"/>
<proteinExistence type="predicted"/>
<dbReference type="InterPro" id="IPR012296">
    <property type="entry name" value="Nuclease_put_TT1808"/>
</dbReference>
<dbReference type="SUPFAM" id="SSF52980">
    <property type="entry name" value="Restriction endonuclease-like"/>
    <property type="match status" value="1"/>
</dbReference>
<dbReference type="Gene3D" id="3.90.1570.10">
    <property type="entry name" value="tt1808, chain A"/>
    <property type="match status" value="1"/>
</dbReference>
<dbReference type="PANTHER" id="PTHR36558:SF1">
    <property type="entry name" value="RESTRICTION ENDONUCLEASE DOMAIN-CONTAINING PROTEIN-RELATED"/>
    <property type="match status" value="1"/>
</dbReference>
<accession>W0RE21</accession>
<evidence type="ECO:0000313" key="3">
    <source>
        <dbReference type="Proteomes" id="UP000019151"/>
    </source>
</evidence>
<protein>
    <recommendedName>
        <fullName evidence="1">Putative restriction endonuclease domain-containing protein</fullName>
    </recommendedName>
</protein>
<reference evidence="2 3" key="1">
    <citation type="journal article" date="2014" name="Genome Announc.">
        <title>Genome Sequence and Methylome of Soil Bacterium Gemmatirosa kalamazoonensis KBS708T, a Member of the Rarely Cultivated Gemmatimonadetes Phylum.</title>
        <authorList>
            <person name="Debruyn J.M."/>
            <person name="Radosevich M."/>
            <person name="Wommack K.E."/>
            <person name="Polson S.W."/>
            <person name="Hauser L.J."/>
            <person name="Fawaz M.N."/>
            <person name="Korlach J."/>
            <person name="Tsai Y.C."/>
        </authorList>
    </citation>
    <scope>NUCLEOTIDE SEQUENCE [LARGE SCALE GENOMIC DNA]</scope>
    <source>
        <strain evidence="2 3">KBS708</strain>
    </source>
</reference>
<dbReference type="CDD" id="cd06260">
    <property type="entry name" value="DUF820-like"/>
    <property type="match status" value="1"/>
</dbReference>
<dbReference type="InterPro" id="IPR008538">
    <property type="entry name" value="Uma2"/>
</dbReference>
<dbReference type="Proteomes" id="UP000019151">
    <property type="component" value="Chromosome"/>
</dbReference>
<dbReference type="STRING" id="861299.J421_1519"/>
<sequence length="215" mass="24754">MAYPVRHDEPRDDEDERRSPRLMTMEEYWVFEHGSPIRHEFVAGEAFAMVGESKRHSRVAGNILARCLEASREGPCRAFMSGIKLRLRDRVYYPDVMVACGPELDDEYCEEAPCLLVEVLSRSTRRTDQREKLAAYTTIPSLGTYLLVEQRRRLVDHYRRDAAGHWQRDTLVDEGAIALSCPAITLTLDEIYEGVTLPPPDEALRVREEVPAQYR</sequence>
<dbReference type="KEGG" id="gba:J421_1519"/>
<feature type="domain" description="Putative restriction endonuclease" evidence="1">
    <location>
        <begin position="26"/>
        <end position="184"/>
    </location>
</feature>
<organism evidence="2 3">
    <name type="scientific">Gemmatirosa kalamazoonensis</name>
    <dbReference type="NCBI Taxonomy" id="861299"/>
    <lineage>
        <taxon>Bacteria</taxon>
        <taxon>Pseudomonadati</taxon>
        <taxon>Gemmatimonadota</taxon>
        <taxon>Gemmatimonadia</taxon>
        <taxon>Gemmatimonadales</taxon>
        <taxon>Gemmatimonadaceae</taxon>
        <taxon>Gemmatirosa</taxon>
    </lineage>
</organism>
<gene>
    <name evidence="2" type="ORF">J421_1519</name>
</gene>
<dbReference type="PANTHER" id="PTHR36558">
    <property type="entry name" value="GLR1098 PROTEIN"/>
    <property type="match status" value="1"/>
</dbReference>
<name>W0RE21_9BACT</name>
<dbReference type="AlphaFoldDB" id="W0RE21"/>
<dbReference type="RefSeq" id="WP_025410571.1">
    <property type="nucleotide sequence ID" value="NZ_CP007128.1"/>
</dbReference>
<keyword evidence="3" id="KW-1185">Reference proteome</keyword>
<dbReference type="eggNOG" id="COG4636">
    <property type="taxonomic scope" value="Bacteria"/>
</dbReference>
<dbReference type="HOGENOM" id="CLU_076312_6_0_0"/>
<evidence type="ECO:0000259" key="1">
    <source>
        <dbReference type="Pfam" id="PF05685"/>
    </source>
</evidence>
<evidence type="ECO:0000313" key="2">
    <source>
        <dbReference type="EMBL" id="AHG89056.1"/>
    </source>
</evidence>
<dbReference type="EMBL" id="CP007128">
    <property type="protein sequence ID" value="AHG89056.1"/>
    <property type="molecule type" value="Genomic_DNA"/>
</dbReference>
<dbReference type="Pfam" id="PF05685">
    <property type="entry name" value="Uma2"/>
    <property type="match status" value="1"/>
</dbReference>
<dbReference type="InterPro" id="IPR011335">
    <property type="entry name" value="Restrct_endonuc-II-like"/>
</dbReference>